<proteinExistence type="predicted"/>
<evidence type="ECO:0000313" key="2">
    <source>
        <dbReference type="Proteomes" id="UP001162131"/>
    </source>
</evidence>
<reference evidence="1" key="1">
    <citation type="submission" date="2021-09" db="EMBL/GenBank/DDBJ databases">
        <authorList>
            <consortium name="AG Swart"/>
            <person name="Singh M."/>
            <person name="Singh A."/>
            <person name="Seah K."/>
            <person name="Emmerich C."/>
        </authorList>
    </citation>
    <scope>NUCLEOTIDE SEQUENCE</scope>
    <source>
        <strain evidence="1">ATCC30299</strain>
    </source>
</reference>
<accession>A0AAU9KBS8</accession>
<protein>
    <recommendedName>
        <fullName evidence="3">SWIM-type domain-containing protein</fullName>
    </recommendedName>
</protein>
<keyword evidence="2" id="KW-1185">Reference proteome</keyword>
<name>A0AAU9KBS8_9CILI</name>
<dbReference type="Proteomes" id="UP001162131">
    <property type="component" value="Unassembled WGS sequence"/>
</dbReference>
<sequence>MECSCYKKFRCGIPYCHLLLIYEFVGDDLLYLIVSATAKRWLLPECIELSIEEIKDIWNAPDLKRNIIEANQDGIKLIKDN</sequence>
<evidence type="ECO:0000313" key="1">
    <source>
        <dbReference type="EMBL" id="CAG9335948.1"/>
    </source>
</evidence>
<evidence type="ECO:0008006" key="3">
    <source>
        <dbReference type="Google" id="ProtNLM"/>
    </source>
</evidence>
<dbReference type="EMBL" id="CAJZBQ010000063">
    <property type="protein sequence ID" value="CAG9335948.1"/>
    <property type="molecule type" value="Genomic_DNA"/>
</dbReference>
<gene>
    <name evidence="1" type="ORF">BSTOLATCC_MIC65415</name>
</gene>
<comment type="caution">
    <text evidence="1">The sequence shown here is derived from an EMBL/GenBank/DDBJ whole genome shotgun (WGS) entry which is preliminary data.</text>
</comment>
<dbReference type="AlphaFoldDB" id="A0AAU9KBS8"/>
<organism evidence="1 2">
    <name type="scientific">Blepharisma stoltei</name>
    <dbReference type="NCBI Taxonomy" id="1481888"/>
    <lineage>
        <taxon>Eukaryota</taxon>
        <taxon>Sar</taxon>
        <taxon>Alveolata</taxon>
        <taxon>Ciliophora</taxon>
        <taxon>Postciliodesmatophora</taxon>
        <taxon>Heterotrichea</taxon>
        <taxon>Heterotrichida</taxon>
        <taxon>Blepharismidae</taxon>
        <taxon>Blepharisma</taxon>
    </lineage>
</organism>